<keyword evidence="5" id="KW-0539">Nucleus</keyword>
<feature type="non-terminal residue" evidence="8">
    <location>
        <position position="1"/>
    </location>
</feature>
<dbReference type="InterPro" id="IPR036093">
    <property type="entry name" value="NAC_dom_sf"/>
</dbReference>
<proteinExistence type="predicted"/>
<accession>A0A0Q3HVP8</accession>
<keyword evidence="3" id="KW-0238">DNA-binding</keyword>
<evidence type="ECO:0000256" key="1">
    <source>
        <dbReference type="ARBA" id="ARBA00004123"/>
    </source>
</evidence>
<dbReference type="InterPro" id="IPR003441">
    <property type="entry name" value="NAC-dom"/>
</dbReference>
<dbReference type="Pfam" id="PF02365">
    <property type="entry name" value="NAM"/>
    <property type="match status" value="1"/>
</dbReference>
<dbReference type="Gramene" id="KQJ92339">
    <property type="protein sequence ID" value="KQJ92339"/>
    <property type="gene ID" value="BRADI_4g43020v3"/>
</dbReference>
<sequence length="360" mass="39503">QSTYRRSGLEMDHADDEVFQLCRFDLNPLEAVTYYLPRLLSGEALHGAERLIHRADIYGNLEPEDLAAAFPPAPKAERTGDRFFFTLCKRQKGSRTRSARSAGGGTWTIQTTDDVVDHAGVKVGEVKHLSFKKGIKKDKTSTGWVMEEYHCLLPEAVVQDGEMVLCKIHLSLSAQKARRGSAAHRSGSQEQEDQPAPMPVATAKRPAPAASDHDPPCAKRARVDAQDEATVEAAADYMDGRFSCTMDELLGGATDEDQEEEAAALPAVEAEQQTVDFDLDLPVLDEDALSEIMLSLDEDDAPMSLPAVEAEQPIASDEDFDFEFPTAEELNAMFSDVEDWPLNFAADGDFIRFPGLPAVL</sequence>
<dbReference type="SUPFAM" id="SSF101941">
    <property type="entry name" value="NAC domain"/>
    <property type="match status" value="1"/>
</dbReference>
<name>A0A0Q3HVP8_BRADI</name>
<dbReference type="EMBL" id="CM000883">
    <property type="protein sequence ID" value="KQJ92339.1"/>
    <property type="molecule type" value="Genomic_DNA"/>
</dbReference>
<organism evidence="8">
    <name type="scientific">Brachypodium distachyon</name>
    <name type="common">Purple false brome</name>
    <name type="synonym">Trachynia distachya</name>
    <dbReference type="NCBI Taxonomy" id="15368"/>
    <lineage>
        <taxon>Eukaryota</taxon>
        <taxon>Viridiplantae</taxon>
        <taxon>Streptophyta</taxon>
        <taxon>Embryophyta</taxon>
        <taxon>Tracheophyta</taxon>
        <taxon>Spermatophyta</taxon>
        <taxon>Magnoliopsida</taxon>
        <taxon>Liliopsida</taxon>
        <taxon>Poales</taxon>
        <taxon>Poaceae</taxon>
        <taxon>BOP clade</taxon>
        <taxon>Pooideae</taxon>
        <taxon>Stipodae</taxon>
        <taxon>Brachypodieae</taxon>
        <taxon>Brachypodium</taxon>
    </lineage>
</organism>
<dbReference type="GO" id="GO:0005634">
    <property type="term" value="C:nucleus"/>
    <property type="evidence" value="ECO:0007669"/>
    <property type="project" value="UniProtKB-SubCell"/>
</dbReference>
<dbReference type="GO" id="GO:0003677">
    <property type="term" value="F:DNA binding"/>
    <property type="evidence" value="ECO:0007669"/>
    <property type="project" value="UniProtKB-KW"/>
</dbReference>
<keyword evidence="4" id="KW-0804">Transcription</keyword>
<dbReference type="PANTHER" id="PTHR31719">
    <property type="entry name" value="NAC TRANSCRIPTION FACTOR 56"/>
    <property type="match status" value="1"/>
</dbReference>
<reference evidence="9" key="3">
    <citation type="submission" date="2018-08" db="UniProtKB">
        <authorList>
            <consortium name="EnsemblPlants"/>
        </authorList>
    </citation>
    <scope>IDENTIFICATION</scope>
    <source>
        <strain evidence="9">cv. Bd21</strain>
    </source>
</reference>
<dbReference type="Gene3D" id="2.170.150.80">
    <property type="entry name" value="NAC domain"/>
    <property type="match status" value="1"/>
</dbReference>
<dbReference type="OrthoDB" id="696608at2759"/>
<keyword evidence="10" id="KW-1185">Reference proteome</keyword>
<reference evidence="8 9" key="1">
    <citation type="journal article" date="2010" name="Nature">
        <title>Genome sequencing and analysis of the model grass Brachypodium distachyon.</title>
        <authorList>
            <consortium name="International Brachypodium Initiative"/>
        </authorList>
    </citation>
    <scope>NUCLEOTIDE SEQUENCE [LARGE SCALE GENOMIC DNA]</scope>
    <source>
        <strain evidence="8 9">Bd21</strain>
    </source>
</reference>
<protein>
    <recommendedName>
        <fullName evidence="7">NAC domain-containing protein</fullName>
    </recommendedName>
</protein>
<evidence type="ECO:0000313" key="9">
    <source>
        <dbReference type="EnsemblPlants" id="KQJ92339"/>
    </source>
</evidence>
<feature type="compositionally biased region" description="Basic and acidic residues" evidence="6">
    <location>
        <begin position="211"/>
        <end position="225"/>
    </location>
</feature>
<evidence type="ECO:0000256" key="5">
    <source>
        <dbReference type="ARBA" id="ARBA00023242"/>
    </source>
</evidence>
<evidence type="ECO:0000256" key="2">
    <source>
        <dbReference type="ARBA" id="ARBA00023015"/>
    </source>
</evidence>
<keyword evidence="2" id="KW-0805">Transcription regulation</keyword>
<comment type="subcellular location">
    <subcellularLocation>
        <location evidence="1">Nucleus</location>
    </subcellularLocation>
</comment>
<dbReference type="PANTHER" id="PTHR31719:SF243">
    <property type="entry name" value="NAC DOMAIN-CONTAINING PROTEIN"/>
    <property type="match status" value="1"/>
</dbReference>
<evidence type="ECO:0000259" key="7">
    <source>
        <dbReference type="PROSITE" id="PS51005"/>
    </source>
</evidence>
<feature type="domain" description="NAC" evidence="7">
    <location>
        <begin position="18"/>
        <end position="171"/>
    </location>
</feature>
<dbReference type="STRING" id="15368.A0A0Q3HVP8"/>
<dbReference type="PROSITE" id="PS51005">
    <property type="entry name" value="NAC"/>
    <property type="match status" value="1"/>
</dbReference>
<dbReference type="GO" id="GO:0006355">
    <property type="term" value="P:regulation of DNA-templated transcription"/>
    <property type="evidence" value="ECO:0007669"/>
    <property type="project" value="InterPro"/>
</dbReference>
<feature type="region of interest" description="Disordered" evidence="6">
    <location>
        <begin position="178"/>
        <end position="225"/>
    </location>
</feature>
<evidence type="ECO:0000313" key="10">
    <source>
        <dbReference type="Proteomes" id="UP000008810"/>
    </source>
</evidence>
<evidence type="ECO:0000256" key="4">
    <source>
        <dbReference type="ARBA" id="ARBA00023163"/>
    </source>
</evidence>
<evidence type="ECO:0000256" key="6">
    <source>
        <dbReference type="SAM" id="MobiDB-lite"/>
    </source>
</evidence>
<evidence type="ECO:0000256" key="3">
    <source>
        <dbReference type="ARBA" id="ARBA00023125"/>
    </source>
</evidence>
<dbReference type="Proteomes" id="UP000008810">
    <property type="component" value="Chromosome 4"/>
</dbReference>
<gene>
    <name evidence="9" type="primary">LOC104585199</name>
    <name evidence="8" type="ORF">BRADI_4g43020v3</name>
</gene>
<reference evidence="8" key="2">
    <citation type="submission" date="2017-06" db="EMBL/GenBank/DDBJ databases">
        <title>WGS assembly of Brachypodium distachyon.</title>
        <authorList>
            <consortium name="The International Brachypodium Initiative"/>
            <person name="Lucas S."/>
            <person name="Harmon-Smith M."/>
            <person name="Lail K."/>
            <person name="Tice H."/>
            <person name="Grimwood J."/>
            <person name="Bruce D."/>
            <person name="Barry K."/>
            <person name="Shu S."/>
            <person name="Lindquist E."/>
            <person name="Wang M."/>
            <person name="Pitluck S."/>
            <person name="Vogel J.P."/>
            <person name="Garvin D.F."/>
            <person name="Mockler T.C."/>
            <person name="Schmutz J."/>
            <person name="Rokhsar D."/>
            <person name="Bevan M.W."/>
        </authorList>
    </citation>
    <scope>NUCLEOTIDE SEQUENCE</scope>
    <source>
        <strain evidence="8">Bd21</strain>
    </source>
</reference>
<dbReference type="FunCoup" id="A0A0Q3HVP8">
    <property type="interactions" value="664"/>
</dbReference>
<dbReference type="AlphaFoldDB" id="A0A0Q3HVP8"/>
<evidence type="ECO:0000313" key="8">
    <source>
        <dbReference type="EMBL" id="KQJ92339.1"/>
    </source>
</evidence>
<dbReference type="EnsemblPlants" id="KQJ92339">
    <property type="protein sequence ID" value="KQJ92339"/>
    <property type="gene ID" value="BRADI_4g43020v3"/>
</dbReference>